<dbReference type="STRING" id="1121869.SAMN03084138_00408"/>
<feature type="chain" id="PRO_5010278743" description="DUF2860 domain-containing protein" evidence="1">
    <location>
        <begin position="21"/>
        <end position="329"/>
    </location>
</feature>
<dbReference type="RefSeq" id="WP_074925078.1">
    <property type="nucleotide sequence ID" value="NZ_FOWR01000002.1"/>
</dbReference>
<accession>A0A1I5JXV1</accession>
<keyword evidence="1" id="KW-0732">Signal</keyword>
<evidence type="ECO:0000313" key="2">
    <source>
        <dbReference type="EMBL" id="SFO77615.1"/>
    </source>
</evidence>
<reference evidence="2 3" key="1">
    <citation type="submission" date="2016-10" db="EMBL/GenBank/DDBJ databases">
        <authorList>
            <person name="de Groot N.N."/>
        </authorList>
    </citation>
    <scope>NUCLEOTIDE SEQUENCE [LARGE SCALE GENOMIC DNA]</scope>
    <source>
        <strain evidence="2 3">DSM 15893</strain>
    </source>
</reference>
<dbReference type="PIRSF" id="PIRSF028696">
    <property type="entry name" value="UCP028696"/>
    <property type="match status" value="1"/>
</dbReference>
<evidence type="ECO:0000256" key="1">
    <source>
        <dbReference type="SAM" id="SignalP"/>
    </source>
</evidence>
<name>A0A1I5JXV1_9GAMM</name>
<feature type="signal peptide" evidence="1">
    <location>
        <begin position="1"/>
        <end position="20"/>
    </location>
</feature>
<dbReference type="EMBL" id="FOWR01000002">
    <property type="protein sequence ID" value="SFO77615.1"/>
    <property type="molecule type" value="Genomic_DNA"/>
</dbReference>
<evidence type="ECO:0000313" key="3">
    <source>
        <dbReference type="Proteomes" id="UP000182692"/>
    </source>
</evidence>
<gene>
    <name evidence="2" type="ORF">SAMN03084138_00408</name>
</gene>
<organism evidence="2 3">
    <name type="scientific">Enterovibrio norvegicus DSM 15893</name>
    <dbReference type="NCBI Taxonomy" id="1121869"/>
    <lineage>
        <taxon>Bacteria</taxon>
        <taxon>Pseudomonadati</taxon>
        <taxon>Pseudomonadota</taxon>
        <taxon>Gammaproteobacteria</taxon>
        <taxon>Vibrionales</taxon>
        <taxon>Vibrionaceae</taxon>
        <taxon>Enterovibrio</taxon>
    </lineage>
</organism>
<protein>
    <recommendedName>
        <fullName evidence="4">DUF2860 domain-containing protein</fullName>
    </recommendedName>
</protein>
<dbReference type="GeneID" id="35873100"/>
<proteinExistence type="predicted"/>
<sequence>MKTNKYALIGLAIAPLFAQAQLADHGGLSGEISVLGGVVSTDSNLSTSGEETKNGELNSNGGRETDAIFGALGKLAFTFGSGLDKQLFVGTSREDIAIGTIALEAGYKQKFGSGTTITASYLPTLVNEGIWADPFITNSPRTETEKSGNAYRFHVSSIGGSPLSVDVAYAETDIDNEQSGQALGLSQSAQASLQRSGDTFYSKVSYRQFLGRGLGVTPSLIYFNHDADGQAMSYQAYGGELTYFSFAGRNKIVLTGSYQYSEYDAANPIFGQPREDSKYGVFLAYEYAHLFEIHPLSLVVLAGYNNTESNIDFYDSRQYLASAGVNFRF</sequence>
<dbReference type="Proteomes" id="UP000182692">
    <property type="component" value="Unassembled WGS sequence"/>
</dbReference>
<dbReference type="Pfam" id="PF11059">
    <property type="entry name" value="DUF2860"/>
    <property type="match status" value="1"/>
</dbReference>
<dbReference type="InterPro" id="IPR016896">
    <property type="entry name" value="DUF2860"/>
</dbReference>
<dbReference type="AlphaFoldDB" id="A0A1I5JXV1"/>
<dbReference type="OrthoDB" id="6199337at2"/>
<evidence type="ECO:0008006" key="4">
    <source>
        <dbReference type="Google" id="ProtNLM"/>
    </source>
</evidence>